<dbReference type="InterPro" id="IPR009081">
    <property type="entry name" value="PP-bd_ACP"/>
</dbReference>
<dbReference type="FunFam" id="3.30.559.10:FF:000012">
    <property type="entry name" value="Non-ribosomal peptide synthetase"/>
    <property type="match status" value="1"/>
</dbReference>
<dbReference type="OrthoDB" id="9757538at2"/>
<accession>K9TZN6</accession>
<dbReference type="Gene3D" id="1.10.10.1830">
    <property type="entry name" value="Non-ribosomal peptide synthase, adenylation domain"/>
    <property type="match status" value="1"/>
</dbReference>
<dbReference type="InterPro" id="IPR044894">
    <property type="entry name" value="TubC_N_sf"/>
</dbReference>
<dbReference type="RefSeq" id="WP_015154602.1">
    <property type="nucleotide sequence ID" value="NC_019695.1"/>
</dbReference>
<keyword evidence="4" id="KW-0677">Repeat</keyword>
<dbReference type="GO" id="GO:0003824">
    <property type="term" value="F:catalytic activity"/>
    <property type="evidence" value="ECO:0007669"/>
    <property type="project" value="InterPro"/>
</dbReference>
<dbReference type="PROSITE" id="PS50075">
    <property type="entry name" value="CARRIER"/>
    <property type="match status" value="1"/>
</dbReference>
<dbReference type="InterPro" id="IPR020845">
    <property type="entry name" value="AMP-binding_CS"/>
</dbReference>
<dbReference type="Proteomes" id="UP000010384">
    <property type="component" value="Chromosome"/>
</dbReference>
<dbReference type="Gene3D" id="3.30.559.10">
    <property type="entry name" value="Chloramphenicol acetyltransferase-like domain"/>
    <property type="match status" value="1"/>
</dbReference>
<dbReference type="SUPFAM" id="SSF52777">
    <property type="entry name" value="CoA-dependent acyltransferases"/>
    <property type="match status" value="2"/>
</dbReference>
<dbReference type="PIRSF" id="PIRSF001617">
    <property type="entry name" value="Alpha-AR"/>
    <property type="match status" value="1"/>
</dbReference>
<dbReference type="PATRIC" id="fig|251229.3.peg.3022"/>
<dbReference type="InterPro" id="IPR013217">
    <property type="entry name" value="Methyltransf_12"/>
</dbReference>
<dbReference type="InterPro" id="IPR041464">
    <property type="entry name" value="TubC_N"/>
</dbReference>
<dbReference type="Pfam" id="PF00501">
    <property type="entry name" value="AMP-binding"/>
    <property type="match status" value="1"/>
</dbReference>
<keyword evidence="3" id="KW-0597">Phosphoprotein</keyword>
<dbReference type="Pfam" id="PF08242">
    <property type="entry name" value="Methyltransf_12"/>
    <property type="match status" value="1"/>
</dbReference>
<evidence type="ECO:0000256" key="5">
    <source>
        <dbReference type="SAM" id="MobiDB-lite"/>
    </source>
</evidence>
<dbReference type="InterPro" id="IPR023213">
    <property type="entry name" value="CAT-like_dom_sf"/>
</dbReference>
<dbReference type="CDD" id="cd02440">
    <property type="entry name" value="AdoMet_MTases"/>
    <property type="match status" value="1"/>
</dbReference>
<dbReference type="NCBIfam" id="TIGR01733">
    <property type="entry name" value="AA-adenyl-dom"/>
    <property type="match status" value="1"/>
</dbReference>
<dbReference type="Pfam" id="PF00668">
    <property type="entry name" value="Condensation"/>
    <property type="match status" value="1"/>
</dbReference>
<evidence type="ECO:0000256" key="2">
    <source>
        <dbReference type="ARBA" id="ARBA00022450"/>
    </source>
</evidence>
<protein>
    <submittedName>
        <fullName evidence="7">Amino acid adenylation domain protein</fullName>
    </submittedName>
</protein>
<dbReference type="InterPro" id="IPR006162">
    <property type="entry name" value="Ppantetheine_attach_site"/>
</dbReference>
<evidence type="ECO:0000256" key="3">
    <source>
        <dbReference type="ARBA" id="ARBA00022553"/>
    </source>
</evidence>
<dbReference type="InterPro" id="IPR045851">
    <property type="entry name" value="AMP-bd_C_sf"/>
</dbReference>
<sequence length="1683" mass="188199">MTSIEFLAYLRSLDIQLFVKGESLRCNAPEGVLSPQLRAKIVDRKSELIALLHQANAQIDRSPQLVRISRDAEGSSLRDHRSLPLSFAQQRLWFLDRLVPNNPFYNIPFSVRLQGKLDYVALKQAFGAIVDRHEALRTNFVKLDGQPVQIVAQKVNLSLPVVDLRHLPPNERQLTAEQIATEEAQQPFNLATDLLLRVKLLQLDAAEYVLLLNLHHIVADGWSLGVLVRELGLLYTAKSESKPYPLAELPIQYADFAYWQRQWLQGQVLESQLSYWRSHLADLPILNLPTDRTRPAVQTYRGATQSLKLSKTLTQSLEALSQQAGVTLFMTLLAAFQTLLHRYTGQEDIAVGSPIANRNHSQLEPLIGFFVNSLVLRVDLSENPSFRELLTRVRQVTLGAYAHQDLPFEKLVEELHPERDLSRNPLFQVVFALQNAPMQPLELPGLMLNPLKFDVSTTRFDLELHLWECDRGLNNLWEGSVDGLSGFVAYNTDLFDASTIARMLAHFQALLEGIVTNPDTRIANLPLLSAAEYHQLLVAWNQTSCDYPDLCIHQLFQAQAARMPDATAVVFADEQLTYQELDRRANQLAHYLQQLGVTSESLVGICLDRSLEMVVGILGIWKAGGAYIPLDPNYPSDRLKFMLDDTQVAIVLTQSSLAPLFQGGWGDRTEPGNEEPELAPLFQESWGNRTEPGNEEPELAPVFQESWGDRLICLDTDWKTIATYDDETPNSNVTANNLAYVIYTSGSTGKPKGVLVEHRGLCNVVHAQIQVFKLQPKNRILQFSSLSFDASVFEMLLAFGVGASLYIPPKTARLPGAELVQFLQDKAIDTTILPPAVLAILPAAELPTLQTVISGGEAVKHEIVQQWAVGRRFFNAYGPTEATIWATVAQLSATGNNDNKPSIGRPISNTQIYLLDSHLQPVPIGIVGELYISGDGLARGYLNRPQLTDERFVCLGSREQGVGTSWEQGARESNNQPPITNYQLPITDRLYKTGDLARYLPDGNLEFVDRIDNQVKIRGFRIELGEIETLLLQHPTVRETVAIAHENATDKRIVAYIVLNRDSTQELPNLQDEQVKQWQNLYDQTYHQPATNNDATFNIIGWNSSYTNRPIPKEQMQQWVSDRTQQILSLQPQRVLEIGCGTGLLLFQIAPHCTQYWGTDFSSASIEYIEQQLATQPLPQVKLLQRMATNFEGLEANSFDAVILNSIVQYFPSIDYLLQVLEQAIHTVAPGGFVFIGDVRSLPLLSAFHAAVQLERADNTASREHLQQQVQTAIFQETELAIDPAFFHALKQHLERISHIQVQLTRGRYCNELTQFRYNVILHIEADPPSLPPYQGRLNKSSCPPYQGGLGGSSSPSCQGELEGSSCPPSQGGLGGSSQLNWTQDNVNLAQVRQQLAEKPAALSITKIPNARVVGAVKTAQWLVEGTQAPKTAGKMREALEQVTSGIEPEDWWDLVAELPYTVDVSWSNADNTGCYDVTFQHQSATKNSAILPFQKQVNLTRPWKTYANDPLQTQFARHLIPQLRSYLEQSLPQYAIPSAFVVLEALPLTPNGKVNRRALPAPDTIQQWGTDDTPRSPIEQKLANIWAELLGHKRVGIHDNFFQLGGHSLLATQLTSRIRDAFGVELPLRNVFESPQVAQLAKAIAHLQSNQPQQTPQIVPLSRAAHRRLRSSLNRDTEEGDR</sequence>
<dbReference type="PANTHER" id="PTHR45527">
    <property type="entry name" value="NONRIBOSOMAL PEPTIDE SYNTHETASE"/>
    <property type="match status" value="1"/>
</dbReference>
<evidence type="ECO:0000256" key="4">
    <source>
        <dbReference type="ARBA" id="ARBA00022737"/>
    </source>
</evidence>
<dbReference type="InParanoid" id="K9TZN6"/>
<dbReference type="SUPFAM" id="SSF56801">
    <property type="entry name" value="Acetyl-CoA synthetase-like"/>
    <property type="match status" value="1"/>
</dbReference>
<feature type="compositionally biased region" description="Basic and acidic residues" evidence="5">
    <location>
        <begin position="1674"/>
        <end position="1683"/>
    </location>
</feature>
<dbReference type="CDD" id="cd19531">
    <property type="entry name" value="LCL_NRPS-like"/>
    <property type="match status" value="1"/>
</dbReference>
<dbReference type="InterPro" id="IPR020806">
    <property type="entry name" value="PKS_PP-bd"/>
</dbReference>
<comment type="cofactor">
    <cofactor evidence="1">
        <name>pantetheine 4'-phosphate</name>
        <dbReference type="ChEBI" id="CHEBI:47942"/>
    </cofactor>
</comment>
<dbReference type="EMBL" id="CP003597">
    <property type="protein sequence ID" value="AFY88055.1"/>
    <property type="molecule type" value="Genomic_DNA"/>
</dbReference>
<dbReference type="eggNOG" id="COG1020">
    <property type="taxonomic scope" value="Bacteria"/>
</dbReference>
<keyword evidence="2" id="KW-0596">Phosphopantetheine</keyword>
<evidence type="ECO:0000256" key="1">
    <source>
        <dbReference type="ARBA" id="ARBA00001957"/>
    </source>
</evidence>
<name>K9TZN6_CHRTP</name>
<dbReference type="eggNOG" id="COG2226">
    <property type="taxonomic scope" value="Bacteria"/>
</dbReference>
<dbReference type="Pfam" id="PF18563">
    <property type="entry name" value="TubC_N"/>
    <property type="match status" value="1"/>
</dbReference>
<dbReference type="HOGENOM" id="CLU_000022_2_13_3"/>
<dbReference type="InterPro" id="IPR000873">
    <property type="entry name" value="AMP-dep_synth/lig_dom"/>
</dbReference>
<dbReference type="PANTHER" id="PTHR45527:SF1">
    <property type="entry name" value="FATTY ACID SYNTHASE"/>
    <property type="match status" value="1"/>
</dbReference>
<dbReference type="Gene3D" id="2.30.38.10">
    <property type="entry name" value="Luciferase, Domain 3"/>
    <property type="match status" value="1"/>
</dbReference>
<evidence type="ECO:0000313" key="8">
    <source>
        <dbReference type="Proteomes" id="UP000010384"/>
    </source>
</evidence>
<dbReference type="GO" id="GO:0043041">
    <property type="term" value="P:amino acid activation for nonribosomal peptide biosynthetic process"/>
    <property type="evidence" value="ECO:0007669"/>
    <property type="project" value="TreeGrafter"/>
</dbReference>
<organism evidence="7 8">
    <name type="scientific">Chroococcidiopsis thermalis (strain PCC 7203)</name>
    <dbReference type="NCBI Taxonomy" id="251229"/>
    <lineage>
        <taxon>Bacteria</taxon>
        <taxon>Bacillati</taxon>
        <taxon>Cyanobacteriota</taxon>
        <taxon>Cyanophyceae</taxon>
        <taxon>Chroococcidiopsidales</taxon>
        <taxon>Chroococcidiopsidaceae</taxon>
        <taxon>Chroococcidiopsis</taxon>
    </lineage>
</organism>
<dbReference type="PROSITE" id="PS00455">
    <property type="entry name" value="AMP_BINDING"/>
    <property type="match status" value="1"/>
</dbReference>
<dbReference type="Gene3D" id="3.30.300.30">
    <property type="match status" value="2"/>
</dbReference>
<dbReference type="STRING" id="251229.Chro_2579"/>
<dbReference type="Gene3D" id="3.40.50.150">
    <property type="entry name" value="Vaccinia Virus protein VP39"/>
    <property type="match status" value="1"/>
</dbReference>
<feature type="domain" description="Carrier" evidence="6">
    <location>
        <begin position="1574"/>
        <end position="1649"/>
    </location>
</feature>
<reference evidence="7 8" key="1">
    <citation type="submission" date="2012-06" db="EMBL/GenBank/DDBJ databases">
        <title>Finished chromosome of genome of Chroococcidiopsis thermalis PCC 7203.</title>
        <authorList>
            <consortium name="US DOE Joint Genome Institute"/>
            <person name="Gugger M."/>
            <person name="Coursin T."/>
            <person name="Rippka R."/>
            <person name="Tandeau De Marsac N."/>
            <person name="Huntemann M."/>
            <person name="Wei C.-L."/>
            <person name="Han J."/>
            <person name="Detter J.C."/>
            <person name="Han C."/>
            <person name="Tapia R."/>
            <person name="Davenport K."/>
            <person name="Daligault H."/>
            <person name="Erkkila T."/>
            <person name="Gu W."/>
            <person name="Munk A.C.C."/>
            <person name="Teshima H."/>
            <person name="Xu Y."/>
            <person name="Chain P."/>
            <person name="Chen A."/>
            <person name="Krypides N."/>
            <person name="Mavromatis K."/>
            <person name="Markowitz V."/>
            <person name="Szeto E."/>
            <person name="Ivanova N."/>
            <person name="Mikhailova N."/>
            <person name="Ovchinnikova G."/>
            <person name="Pagani I."/>
            <person name="Pati A."/>
            <person name="Goodwin L."/>
            <person name="Peters L."/>
            <person name="Pitluck S."/>
            <person name="Woyke T."/>
            <person name="Kerfeld C."/>
        </authorList>
    </citation>
    <scope>NUCLEOTIDE SEQUENCE [LARGE SCALE GENOMIC DNA]</scope>
    <source>
        <strain evidence="7 8">PCC 7203</strain>
    </source>
</reference>
<dbReference type="FunFam" id="3.30.559.30:FF:000001">
    <property type="entry name" value="Non-ribosomal peptide synthetase"/>
    <property type="match status" value="1"/>
</dbReference>
<evidence type="ECO:0000313" key="7">
    <source>
        <dbReference type="EMBL" id="AFY88055.1"/>
    </source>
</evidence>
<dbReference type="SMART" id="SM00823">
    <property type="entry name" value="PKS_PP"/>
    <property type="match status" value="1"/>
</dbReference>
<dbReference type="FunFam" id="1.10.1200.10:FF:000005">
    <property type="entry name" value="Nonribosomal peptide synthetase 1"/>
    <property type="match status" value="1"/>
</dbReference>
<dbReference type="GO" id="GO:0005829">
    <property type="term" value="C:cytosol"/>
    <property type="evidence" value="ECO:0007669"/>
    <property type="project" value="TreeGrafter"/>
</dbReference>
<dbReference type="GO" id="GO:0031177">
    <property type="term" value="F:phosphopantetheine binding"/>
    <property type="evidence" value="ECO:0007669"/>
    <property type="project" value="InterPro"/>
</dbReference>
<dbReference type="Gene3D" id="3.40.50.980">
    <property type="match status" value="2"/>
</dbReference>
<dbReference type="SUPFAM" id="SSF47336">
    <property type="entry name" value="ACP-like"/>
    <property type="match status" value="1"/>
</dbReference>
<dbReference type="InterPro" id="IPR029063">
    <property type="entry name" value="SAM-dependent_MTases_sf"/>
</dbReference>
<dbReference type="Pfam" id="PF00550">
    <property type="entry name" value="PP-binding"/>
    <property type="match status" value="1"/>
</dbReference>
<dbReference type="InterPro" id="IPR010071">
    <property type="entry name" value="AA_adenyl_dom"/>
</dbReference>
<dbReference type="GO" id="GO:0008610">
    <property type="term" value="P:lipid biosynthetic process"/>
    <property type="evidence" value="ECO:0007669"/>
    <property type="project" value="UniProtKB-ARBA"/>
</dbReference>
<feature type="region of interest" description="Disordered" evidence="5">
    <location>
        <begin position="1650"/>
        <end position="1683"/>
    </location>
</feature>
<gene>
    <name evidence="7" type="ORF">Chro_2579</name>
</gene>
<evidence type="ECO:0000259" key="6">
    <source>
        <dbReference type="PROSITE" id="PS50075"/>
    </source>
</evidence>
<dbReference type="InterPro" id="IPR029058">
    <property type="entry name" value="AB_hydrolase_fold"/>
</dbReference>
<keyword evidence="8" id="KW-1185">Reference proteome</keyword>
<dbReference type="Gene3D" id="3.30.559.30">
    <property type="entry name" value="Nonribosomal peptide synthetase, condensation domain"/>
    <property type="match status" value="1"/>
</dbReference>
<dbReference type="SUPFAM" id="SSF53335">
    <property type="entry name" value="S-adenosyl-L-methionine-dependent methyltransferases"/>
    <property type="match status" value="1"/>
</dbReference>
<proteinExistence type="predicted"/>
<dbReference type="InterPro" id="IPR001242">
    <property type="entry name" value="Condensation_dom"/>
</dbReference>
<dbReference type="KEGG" id="cthe:Chro_2579"/>
<dbReference type="InterPro" id="IPR036736">
    <property type="entry name" value="ACP-like_sf"/>
</dbReference>
<dbReference type="PROSITE" id="PS00012">
    <property type="entry name" value="PHOSPHOPANTETHEINE"/>
    <property type="match status" value="1"/>
</dbReference>
<feature type="region of interest" description="Disordered" evidence="5">
    <location>
        <begin position="1333"/>
        <end position="1379"/>
    </location>
</feature>
<dbReference type="Gene3D" id="3.40.50.1820">
    <property type="entry name" value="alpha/beta hydrolase"/>
    <property type="match status" value="1"/>
</dbReference>
<dbReference type="GO" id="GO:0009403">
    <property type="term" value="P:toxin biosynthetic process"/>
    <property type="evidence" value="ECO:0007669"/>
    <property type="project" value="UniProtKB-ARBA"/>
</dbReference>